<name>A0A0J6VR71_9HYPH</name>
<dbReference type="Pfam" id="PF00582">
    <property type="entry name" value="Usp"/>
    <property type="match status" value="1"/>
</dbReference>
<dbReference type="PATRIC" id="fig|1187852.3.peg.6371"/>
<dbReference type="InterPro" id="IPR006015">
    <property type="entry name" value="Universal_stress_UspA"/>
</dbReference>
<protein>
    <submittedName>
        <fullName evidence="3">Universal stress protein UspA</fullName>
    </submittedName>
</protein>
<dbReference type="Gene3D" id="3.40.50.12370">
    <property type="match status" value="1"/>
</dbReference>
<evidence type="ECO:0000256" key="1">
    <source>
        <dbReference type="ARBA" id="ARBA00008791"/>
    </source>
</evidence>
<dbReference type="SUPFAM" id="SSF52402">
    <property type="entry name" value="Adenine nucleotide alpha hydrolases-like"/>
    <property type="match status" value="1"/>
</dbReference>
<feature type="domain" description="UspA" evidence="2">
    <location>
        <begin position="158"/>
        <end position="279"/>
    </location>
</feature>
<accession>A0A0J6VR71</accession>
<dbReference type="InterPro" id="IPR006016">
    <property type="entry name" value="UspA"/>
</dbReference>
<keyword evidence="4" id="KW-1185">Reference proteome</keyword>
<comment type="caution">
    <text evidence="3">The sequence shown here is derived from an EMBL/GenBank/DDBJ whole genome shotgun (WGS) entry which is preliminary data.</text>
</comment>
<dbReference type="EMBL" id="LABZ01000078">
    <property type="protein sequence ID" value="KMO41726.1"/>
    <property type="molecule type" value="Genomic_DNA"/>
</dbReference>
<organism evidence="3 4">
    <name type="scientific">Methylobacterium tarhaniae</name>
    <dbReference type="NCBI Taxonomy" id="1187852"/>
    <lineage>
        <taxon>Bacteria</taxon>
        <taxon>Pseudomonadati</taxon>
        <taxon>Pseudomonadota</taxon>
        <taxon>Alphaproteobacteria</taxon>
        <taxon>Hyphomicrobiales</taxon>
        <taxon>Methylobacteriaceae</taxon>
        <taxon>Methylobacterium</taxon>
    </lineage>
</organism>
<dbReference type="Proteomes" id="UP000036449">
    <property type="component" value="Unassembled WGS sequence"/>
</dbReference>
<dbReference type="RefSeq" id="WP_048451139.1">
    <property type="nucleotide sequence ID" value="NZ_JBNNPJ010000096.1"/>
</dbReference>
<dbReference type="PANTHER" id="PTHR46268">
    <property type="entry name" value="STRESS RESPONSE PROTEIN NHAX"/>
    <property type="match status" value="1"/>
</dbReference>
<dbReference type="CDD" id="cd00293">
    <property type="entry name" value="USP-like"/>
    <property type="match status" value="1"/>
</dbReference>
<comment type="similarity">
    <text evidence="1">Belongs to the universal stress protein A family.</text>
</comment>
<dbReference type="AlphaFoldDB" id="A0A0J6VR71"/>
<sequence>MIEDLRTILIALTERLGDETASSALAYGLSLAARAPARVTVQAVSVRLVVPHAWISRFVGMVVAAENRRLRDLAQAVAERARGDAAAAGILCTAQAEHLSDDRLRASFSAQARLHDLAVIDAEPRMLTGDRGLIETLLFESGRPLIVVPPGCETFAARRILVAWDGSAQAARALHDALPFLRQAERVEVVVVTGEKDLTHAVPGVEVAPGLAHRGVAVTVTDLPARDGDVAGALRRHATEAGADMIVMGAFVHSLLREAVLGGVTQEMLRACPVPLLMAH</sequence>
<evidence type="ECO:0000259" key="2">
    <source>
        <dbReference type="Pfam" id="PF00582"/>
    </source>
</evidence>
<dbReference type="OrthoDB" id="9804721at2"/>
<gene>
    <name evidence="3" type="ORF">VQ03_12180</name>
</gene>
<evidence type="ECO:0000313" key="3">
    <source>
        <dbReference type="EMBL" id="KMO41726.1"/>
    </source>
</evidence>
<proteinExistence type="inferred from homology"/>
<dbReference type="PRINTS" id="PR01438">
    <property type="entry name" value="UNVRSLSTRESS"/>
</dbReference>
<reference evidence="3 4" key="1">
    <citation type="submission" date="2015-03" db="EMBL/GenBank/DDBJ databases">
        <title>Genome sequencing of Methylobacterium tarhaniae DSM 25844.</title>
        <authorList>
            <person name="Chaudhry V."/>
            <person name="Patil P.B."/>
        </authorList>
    </citation>
    <scope>NUCLEOTIDE SEQUENCE [LARGE SCALE GENOMIC DNA]</scope>
    <source>
        <strain evidence="3 4">DSM 25844</strain>
    </source>
</reference>
<evidence type="ECO:0000313" key="4">
    <source>
        <dbReference type="Proteomes" id="UP000036449"/>
    </source>
</evidence>
<dbReference type="PANTHER" id="PTHR46268:SF15">
    <property type="entry name" value="UNIVERSAL STRESS PROTEIN HP_0031"/>
    <property type="match status" value="1"/>
</dbReference>